<dbReference type="Proteomes" id="UP000886653">
    <property type="component" value="Unassembled WGS sequence"/>
</dbReference>
<protein>
    <submittedName>
        <fullName evidence="1">Uncharacterized protein</fullName>
    </submittedName>
</protein>
<comment type="caution">
    <text evidence="1">The sequence shown here is derived from an EMBL/GenBank/DDBJ whole genome shotgun (WGS) entry which is preliminary data.</text>
</comment>
<sequence>MLHLGKRRRPVCPQDQSAPIGLIDSAKLIEGVSPLLPYTLEVGIEDKLWVKPKSQPFQRHLGMEREFSKLDLRTSTPSSTMLFRIESPATRWVTSSMKPSEIFIACGAMGIDIEKSAQTAANTFGNSPGGPVLQGHPSPIFQQGCNPEPVLAVSPTPRNQPGRHTSLLSHCVQPASPRTHPISFTALTSLQDCNCSTLLWPIIFLSCRNIAKT</sequence>
<organism evidence="1 2">
    <name type="scientific">Cronartium quercuum f. sp. fusiforme G11</name>
    <dbReference type="NCBI Taxonomy" id="708437"/>
    <lineage>
        <taxon>Eukaryota</taxon>
        <taxon>Fungi</taxon>
        <taxon>Dikarya</taxon>
        <taxon>Basidiomycota</taxon>
        <taxon>Pucciniomycotina</taxon>
        <taxon>Pucciniomycetes</taxon>
        <taxon>Pucciniales</taxon>
        <taxon>Coleosporiaceae</taxon>
        <taxon>Cronartium</taxon>
    </lineage>
</organism>
<proteinExistence type="predicted"/>
<name>A0A9P6NMY5_9BASI</name>
<reference evidence="1" key="1">
    <citation type="submission" date="2013-11" db="EMBL/GenBank/DDBJ databases">
        <title>Genome sequence of the fusiform rust pathogen reveals effectors for host alternation and coevolution with pine.</title>
        <authorList>
            <consortium name="DOE Joint Genome Institute"/>
            <person name="Smith K."/>
            <person name="Pendleton A."/>
            <person name="Kubisiak T."/>
            <person name="Anderson C."/>
            <person name="Salamov A."/>
            <person name="Aerts A."/>
            <person name="Riley R."/>
            <person name="Clum A."/>
            <person name="Lindquist E."/>
            <person name="Ence D."/>
            <person name="Campbell M."/>
            <person name="Kronenberg Z."/>
            <person name="Feau N."/>
            <person name="Dhillon B."/>
            <person name="Hamelin R."/>
            <person name="Burleigh J."/>
            <person name="Smith J."/>
            <person name="Yandell M."/>
            <person name="Nelson C."/>
            <person name="Grigoriev I."/>
            <person name="Davis J."/>
        </authorList>
    </citation>
    <scope>NUCLEOTIDE SEQUENCE</scope>
    <source>
        <strain evidence="1">G11</strain>
    </source>
</reference>
<evidence type="ECO:0000313" key="1">
    <source>
        <dbReference type="EMBL" id="KAG0146416.1"/>
    </source>
</evidence>
<dbReference type="EMBL" id="MU167261">
    <property type="protein sequence ID" value="KAG0146416.1"/>
    <property type="molecule type" value="Genomic_DNA"/>
</dbReference>
<accession>A0A9P6NMY5</accession>
<gene>
    <name evidence="1" type="ORF">CROQUDRAFT_107167</name>
</gene>
<evidence type="ECO:0000313" key="2">
    <source>
        <dbReference type="Proteomes" id="UP000886653"/>
    </source>
</evidence>
<keyword evidence="2" id="KW-1185">Reference proteome</keyword>
<dbReference type="AlphaFoldDB" id="A0A9P6NMY5"/>